<evidence type="ECO:0000313" key="3">
    <source>
        <dbReference type="EMBL" id="KAK3334127.1"/>
    </source>
</evidence>
<evidence type="ECO:0000313" key="4">
    <source>
        <dbReference type="Proteomes" id="UP001286456"/>
    </source>
</evidence>
<dbReference type="Proteomes" id="UP001286456">
    <property type="component" value="Unassembled WGS sequence"/>
</dbReference>
<accession>A0AAE0MIW7</accession>
<dbReference type="AlphaFoldDB" id="A0AAE0MIW7"/>
<reference evidence="3" key="1">
    <citation type="journal article" date="2023" name="Mol. Phylogenet. Evol.">
        <title>Genome-scale phylogeny and comparative genomics of the fungal order Sordariales.</title>
        <authorList>
            <person name="Hensen N."/>
            <person name="Bonometti L."/>
            <person name="Westerberg I."/>
            <person name="Brannstrom I.O."/>
            <person name="Guillou S."/>
            <person name="Cros-Aarteil S."/>
            <person name="Calhoun S."/>
            <person name="Haridas S."/>
            <person name="Kuo A."/>
            <person name="Mondo S."/>
            <person name="Pangilinan J."/>
            <person name="Riley R."/>
            <person name="LaButti K."/>
            <person name="Andreopoulos B."/>
            <person name="Lipzen A."/>
            <person name="Chen C."/>
            <person name="Yan M."/>
            <person name="Daum C."/>
            <person name="Ng V."/>
            <person name="Clum A."/>
            <person name="Steindorff A."/>
            <person name="Ohm R.A."/>
            <person name="Martin F."/>
            <person name="Silar P."/>
            <person name="Natvig D.O."/>
            <person name="Lalanne C."/>
            <person name="Gautier V."/>
            <person name="Ament-Velasquez S.L."/>
            <person name="Kruys A."/>
            <person name="Hutchinson M.I."/>
            <person name="Powell A.J."/>
            <person name="Barry K."/>
            <person name="Miller A.N."/>
            <person name="Grigoriev I.V."/>
            <person name="Debuchy R."/>
            <person name="Gladieux P."/>
            <person name="Hiltunen Thoren M."/>
            <person name="Johannesson H."/>
        </authorList>
    </citation>
    <scope>NUCLEOTIDE SEQUENCE</scope>
    <source>
        <strain evidence="3">SMH4131-1</strain>
    </source>
</reference>
<keyword evidence="2" id="KW-1133">Transmembrane helix</keyword>
<feature type="region of interest" description="Disordered" evidence="1">
    <location>
        <begin position="74"/>
        <end position="94"/>
    </location>
</feature>
<feature type="transmembrane region" description="Helical" evidence="2">
    <location>
        <begin position="6"/>
        <end position="26"/>
    </location>
</feature>
<evidence type="ECO:0000256" key="2">
    <source>
        <dbReference type="SAM" id="Phobius"/>
    </source>
</evidence>
<comment type="caution">
    <text evidence="3">The sequence shown here is derived from an EMBL/GenBank/DDBJ whole genome shotgun (WGS) entry which is preliminary data.</text>
</comment>
<reference evidence="3" key="2">
    <citation type="submission" date="2023-06" db="EMBL/GenBank/DDBJ databases">
        <authorList>
            <consortium name="Lawrence Berkeley National Laboratory"/>
            <person name="Haridas S."/>
            <person name="Hensen N."/>
            <person name="Bonometti L."/>
            <person name="Westerberg I."/>
            <person name="Brannstrom I.O."/>
            <person name="Guillou S."/>
            <person name="Cros-Aarteil S."/>
            <person name="Calhoun S."/>
            <person name="Kuo A."/>
            <person name="Mondo S."/>
            <person name="Pangilinan J."/>
            <person name="Riley R."/>
            <person name="Labutti K."/>
            <person name="Andreopoulos B."/>
            <person name="Lipzen A."/>
            <person name="Chen C."/>
            <person name="Yanf M."/>
            <person name="Daum C."/>
            <person name="Ng V."/>
            <person name="Clum A."/>
            <person name="Steindorff A."/>
            <person name="Ohm R."/>
            <person name="Martin F."/>
            <person name="Silar P."/>
            <person name="Natvig D."/>
            <person name="Lalanne C."/>
            <person name="Gautier V."/>
            <person name="Ament-Velasquez S.L."/>
            <person name="Kruys A."/>
            <person name="Hutchinson M.I."/>
            <person name="Powell A.J."/>
            <person name="Barry K."/>
            <person name="Miller A.N."/>
            <person name="Grigoriev I.V."/>
            <person name="Debuchy R."/>
            <person name="Gladieux P."/>
            <person name="Thoren M.H."/>
            <person name="Johannesson H."/>
        </authorList>
    </citation>
    <scope>NUCLEOTIDE SEQUENCE</scope>
    <source>
        <strain evidence="3">SMH4131-1</strain>
    </source>
</reference>
<organism evidence="3 4">
    <name type="scientific">Cercophora scortea</name>
    <dbReference type="NCBI Taxonomy" id="314031"/>
    <lineage>
        <taxon>Eukaryota</taxon>
        <taxon>Fungi</taxon>
        <taxon>Dikarya</taxon>
        <taxon>Ascomycota</taxon>
        <taxon>Pezizomycotina</taxon>
        <taxon>Sordariomycetes</taxon>
        <taxon>Sordariomycetidae</taxon>
        <taxon>Sordariales</taxon>
        <taxon>Lasiosphaeriaceae</taxon>
        <taxon>Cercophora</taxon>
    </lineage>
</organism>
<dbReference type="EMBL" id="JAUEPO010000002">
    <property type="protein sequence ID" value="KAK3334127.1"/>
    <property type="molecule type" value="Genomic_DNA"/>
</dbReference>
<evidence type="ECO:0000256" key="1">
    <source>
        <dbReference type="SAM" id="MobiDB-lite"/>
    </source>
</evidence>
<gene>
    <name evidence="3" type="ORF">B0T19DRAFT_420139</name>
</gene>
<keyword evidence="4" id="KW-1185">Reference proteome</keyword>
<name>A0AAE0MIW7_9PEZI</name>
<proteinExistence type="predicted"/>
<protein>
    <submittedName>
        <fullName evidence="3">Uncharacterized protein</fullName>
    </submittedName>
</protein>
<keyword evidence="2" id="KW-0472">Membrane</keyword>
<keyword evidence="2" id="KW-0812">Transmembrane</keyword>
<sequence length="94" mass="10525">MSHPSVTNQCLVGFFFFFSFSFTFTLQCNHLSPKVSGSLGHELTAYRIPRSSARVSNIYTEIRTHVSILACSRSEGSERCPHSSQQKGLLTDDH</sequence>